<accession>A0A834N944</accession>
<evidence type="ECO:0000313" key="2">
    <source>
        <dbReference type="Proteomes" id="UP000614350"/>
    </source>
</evidence>
<sequence>MVSTVRKLWTKVALDKTDCSGEHGSSHIRVGWTTGIESINFPWASREEEGGVGSVEEKYHISVRTGWVEGGRRLDGWGRS</sequence>
<keyword evidence="2" id="KW-1185">Reference proteome</keyword>
<protein>
    <submittedName>
        <fullName evidence="1">Uncharacterized protein</fullName>
    </submittedName>
</protein>
<comment type="caution">
    <text evidence="1">The sequence shown here is derived from an EMBL/GenBank/DDBJ whole genome shotgun (WGS) entry which is preliminary data.</text>
</comment>
<dbReference type="AlphaFoldDB" id="A0A834N944"/>
<organism evidence="1 2">
    <name type="scientific">Vespula vulgaris</name>
    <name type="common">Yellow jacket</name>
    <name type="synonym">Wasp</name>
    <dbReference type="NCBI Taxonomy" id="7454"/>
    <lineage>
        <taxon>Eukaryota</taxon>
        <taxon>Metazoa</taxon>
        <taxon>Ecdysozoa</taxon>
        <taxon>Arthropoda</taxon>
        <taxon>Hexapoda</taxon>
        <taxon>Insecta</taxon>
        <taxon>Pterygota</taxon>
        <taxon>Neoptera</taxon>
        <taxon>Endopterygota</taxon>
        <taxon>Hymenoptera</taxon>
        <taxon>Apocrita</taxon>
        <taxon>Aculeata</taxon>
        <taxon>Vespoidea</taxon>
        <taxon>Vespidae</taxon>
        <taxon>Vespinae</taxon>
        <taxon>Vespula</taxon>
    </lineage>
</organism>
<dbReference type="EMBL" id="JACSEA010000006">
    <property type="protein sequence ID" value="KAF7398898.1"/>
    <property type="molecule type" value="Genomic_DNA"/>
</dbReference>
<proteinExistence type="predicted"/>
<name>A0A834N944_VESVU</name>
<gene>
    <name evidence="1" type="ORF">HZH66_006795</name>
</gene>
<evidence type="ECO:0000313" key="1">
    <source>
        <dbReference type="EMBL" id="KAF7398898.1"/>
    </source>
</evidence>
<reference evidence="1" key="1">
    <citation type="journal article" date="2020" name="G3 (Bethesda)">
        <title>High-Quality Assemblies for Three Invasive Social Wasps from the &lt;i&gt;Vespula&lt;/i&gt; Genus.</title>
        <authorList>
            <person name="Harrop T.W.R."/>
            <person name="Guhlin J."/>
            <person name="McLaughlin G.M."/>
            <person name="Permina E."/>
            <person name="Stockwell P."/>
            <person name="Gilligan J."/>
            <person name="Le Lec M.F."/>
            <person name="Gruber M.A.M."/>
            <person name="Quinn O."/>
            <person name="Lovegrove M."/>
            <person name="Duncan E.J."/>
            <person name="Remnant E.J."/>
            <person name="Van Eeckhoven J."/>
            <person name="Graham B."/>
            <person name="Knapp R.A."/>
            <person name="Langford K.W."/>
            <person name="Kronenberg Z."/>
            <person name="Press M.O."/>
            <person name="Eacker S.M."/>
            <person name="Wilson-Rankin E.E."/>
            <person name="Purcell J."/>
            <person name="Lester P.J."/>
            <person name="Dearden P.K."/>
        </authorList>
    </citation>
    <scope>NUCLEOTIDE SEQUENCE</scope>
    <source>
        <strain evidence="1">Marl-1</strain>
    </source>
</reference>
<dbReference type="Proteomes" id="UP000614350">
    <property type="component" value="Unassembled WGS sequence"/>
</dbReference>